<name>A0ABT0FPP9_9ACTN</name>
<reference evidence="2 3" key="1">
    <citation type="submission" date="2022-04" db="EMBL/GenBank/DDBJ databases">
        <title>Genome draft of Actinomadura sp. ATCC 31491.</title>
        <authorList>
            <person name="Shi X."/>
            <person name="Du Y."/>
        </authorList>
    </citation>
    <scope>NUCLEOTIDE SEQUENCE [LARGE SCALE GENOMIC DNA]</scope>
    <source>
        <strain evidence="2 3">ATCC 31491</strain>
    </source>
</reference>
<evidence type="ECO:0000313" key="2">
    <source>
        <dbReference type="EMBL" id="MCK2214259.1"/>
    </source>
</evidence>
<feature type="region of interest" description="Disordered" evidence="1">
    <location>
        <begin position="292"/>
        <end position="335"/>
    </location>
</feature>
<organism evidence="2 3">
    <name type="scientific">Actinomadura luzonensis</name>
    <dbReference type="NCBI Taxonomy" id="2805427"/>
    <lineage>
        <taxon>Bacteria</taxon>
        <taxon>Bacillati</taxon>
        <taxon>Actinomycetota</taxon>
        <taxon>Actinomycetes</taxon>
        <taxon>Streptosporangiales</taxon>
        <taxon>Thermomonosporaceae</taxon>
        <taxon>Actinomadura</taxon>
    </lineage>
</organism>
<accession>A0ABT0FPP9</accession>
<dbReference type="EMBL" id="JAKRKC020000001">
    <property type="protein sequence ID" value="MCK2214259.1"/>
    <property type="molecule type" value="Genomic_DNA"/>
</dbReference>
<feature type="compositionally biased region" description="Basic residues" evidence="1">
    <location>
        <begin position="326"/>
        <end position="335"/>
    </location>
</feature>
<sequence>MTLTGTCVLAYLHAADALDALATAVGLSPAALGLLVRYLARPPAPGTARGDIAAAYGMSIGELRAGNRELAAAGHLLQVRRCVGAGAWQHLIVATDTPGTLPAPHEAWVLLDAALAAEQAARHPVDDDTSPEDAHVVTCDDTETPQATTCDPQPRIEPVTPFSLDLDASEPGAAATVVATVADLARLAQLPPLPAPKDQANLWLTPGQVLTLIGRYPPRYGELALRTLARRGLPWYLAPSVVALLIAGYDIGQLGRALAGVELADHPAAVARWRLDQLLLADPVEHAAWRSPSTYVPDQAPPADPAAPSVREQLAAARAAMDAARAKHRSRGAAA</sequence>
<dbReference type="RefSeq" id="WP_242380704.1">
    <property type="nucleotide sequence ID" value="NZ_JAKRKC020000001.1"/>
</dbReference>
<gene>
    <name evidence="2" type="ORF">MF672_010720</name>
</gene>
<evidence type="ECO:0008006" key="4">
    <source>
        <dbReference type="Google" id="ProtNLM"/>
    </source>
</evidence>
<keyword evidence="3" id="KW-1185">Reference proteome</keyword>
<evidence type="ECO:0000256" key="1">
    <source>
        <dbReference type="SAM" id="MobiDB-lite"/>
    </source>
</evidence>
<proteinExistence type="predicted"/>
<evidence type="ECO:0000313" key="3">
    <source>
        <dbReference type="Proteomes" id="UP001317259"/>
    </source>
</evidence>
<protein>
    <recommendedName>
        <fullName evidence="4">MarR family transcriptional regulator</fullName>
    </recommendedName>
</protein>
<dbReference type="Proteomes" id="UP001317259">
    <property type="component" value="Unassembled WGS sequence"/>
</dbReference>
<comment type="caution">
    <text evidence="2">The sequence shown here is derived from an EMBL/GenBank/DDBJ whole genome shotgun (WGS) entry which is preliminary data.</text>
</comment>